<evidence type="ECO:0000313" key="1">
    <source>
        <dbReference type="EMBL" id="MBS4195356.1"/>
    </source>
</evidence>
<dbReference type="RefSeq" id="WP_213124582.1">
    <property type="nucleotide sequence ID" value="NZ_JAGYPG010000002.1"/>
</dbReference>
<organism evidence="1 2">
    <name type="scientific">Lederbergia citri</name>
    <dbReference type="NCBI Taxonomy" id="2833580"/>
    <lineage>
        <taxon>Bacteria</taxon>
        <taxon>Bacillati</taxon>
        <taxon>Bacillota</taxon>
        <taxon>Bacilli</taxon>
        <taxon>Bacillales</taxon>
        <taxon>Bacillaceae</taxon>
        <taxon>Lederbergia</taxon>
    </lineage>
</organism>
<reference evidence="1 2" key="1">
    <citation type="submission" date="2021-05" db="EMBL/GenBank/DDBJ databases">
        <title>Novel Bacillus species.</title>
        <authorList>
            <person name="Liu G."/>
        </authorList>
    </citation>
    <scope>NUCLEOTIDE SEQUENCE [LARGE SCALE GENOMIC DNA]</scope>
    <source>
        <strain evidence="2">FJAT-49780</strain>
    </source>
</reference>
<comment type="caution">
    <text evidence="1">The sequence shown here is derived from an EMBL/GenBank/DDBJ whole genome shotgun (WGS) entry which is preliminary data.</text>
</comment>
<dbReference type="Proteomes" id="UP000681414">
    <property type="component" value="Unassembled WGS sequence"/>
</dbReference>
<dbReference type="AlphaFoldDB" id="A0A942TCG6"/>
<proteinExistence type="predicted"/>
<evidence type="ECO:0000313" key="2">
    <source>
        <dbReference type="Proteomes" id="UP000681414"/>
    </source>
</evidence>
<sequence>MTPIKNSRIKRDFKRLLAIIADAREPDYSEVENIANRHGLYFDENGAVKETKDTVKWSEVRR</sequence>
<keyword evidence="2" id="KW-1185">Reference proteome</keyword>
<accession>A0A942TCG6</accession>
<name>A0A942TCG6_9BACI</name>
<gene>
    <name evidence="1" type="ORF">KHA97_09840</name>
</gene>
<dbReference type="EMBL" id="JAGYPG010000002">
    <property type="protein sequence ID" value="MBS4195356.1"/>
    <property type="molecule type" value="Genomic_DNA"/>
</dbReference>
<protein>
    <submittedName>
        <fullName evidence="1">Uncharacterized protein</fullName>
    </submittedName>
</protein>